<evidence type="ECO:0000256" key="2">
    <source>
        <dbReference type="SAM" id="MobiDB-lite"/>
    </source>
</evidence>
<feature type="coiled-coil region" evidence="1">
    <location>
        <begin position="446"/>
        <end position="483"/>
    </location>
</feature>
<feature type="compositionally biased region" description="Acidic residues" evidence="2">
    <location>
        <begin position="1"/>
        <end position="10"/>
    </location>
</feature>
<protein>
    <submittedName>
        <fullName evidence="3 4">Uncharacterized protein</fullName>
    </submittedName>
</protein>
<evidence type="ECO:0000313" key="3">
    <source>
        <dbReference type="EMBL" id="EKX46447.1"/>
    </source>
</evidence>
<accession>L1JDR8</accession>
<gene>
    <name evidence="3" type="ORF">GUITHDRAFT_138193</name>
</gene>
<feature type="region of interest" description="Disordered" evidence="2">
    <location>
        <begin position="375"/>
        <end position="394"/>
    </location>
</feature>
<evidence type="ECO:0000313" key="5">
    <source>
        <dbReference type="Proteomes" id="UP000011087"/>
    </source>
</evidence>
<dbReference type="Proteomes" id="UP000011087">
    <property type="component" value="Unassembled WGS sequence"/>
</dbReference>
<feature type="region of interest" description="Disordered" evidence="2">
    <location>
        <begin position="1"/>
        <end position="38"/>
    </location>
</feature>
<dbReference type="EnsemblProtists" id="EKX46447">
    <property type="protein sequence ID" value="EKX46447"/>
    <property type="gene ID" value="GUITHDRAFT_138193"/>
</dbReference>
<reference evidence="4" key="3">
    <citation type="submission" date="2016-03" db="UniProtKB">
        <authorList>
            <consortium name="EnsemblProtists"/>
        </authorList>
    </citation>
    <scope>IDENTIFICATION</scope>
</reference>
<dbReference type="HOGENOM" id="CLU_532612_0_0_1"/>
<sequence length="512" mass="58182">MDHEDLDDVASSENSSPSSSASNRSLNTSRDVDNLPSDPAKLRTLLRAMRAGANAYKEESVRLKELLKKRDHEISELRQILSLKNGRTPHPITRHLLPLLHCQAVRLEEKVRGLEEELRSCQAGKHSPVVAELLVVTPFLAAFAKSKMDVDKLRARVHTHEYVNKDKREGLQSLMQEIQHSKLLLVELTSSLSSELKPSMETRLAWLELDTVRKEKQEAEEQFFQQFASMLEQNSALERELHQCRDMLRKEQMADKASMESFVRGSSEILVGTELRLNSICDCLEMLGEKFASLGYDRTLMISALGKLTGLQQSESVKELCEKATSMTEERSFPLHLHPVPSTPRSSSAVIVAPSYSDTKRFPLASPRSQAAELFDGHARSPRAAPQSPRRADHANRLQLEIGRLQERLRQSEVAREEEEQKCKAQVATLKNQLQIKNEIHALVKMSNKNMQVEQWKRKFTELEEERRIVAEHQDENKKILAEVEEALRPARDVHVPLRRTSVPRSKPAGPC</sequence>
<dbReference type="AlphaFoldDB" id="L1JDR8"/>
<name>L1JDR8_GUITC</name>
<keyword evidence="5" id="KW-1185">Reference proteome</keyword>
<feature type="compositionally biased region" description="Low complexity" evidence="2">
    <location>
        <begin position="11"/>
        <end position="29"/>
    </location>
</feature>
<feature type="coiled-coil region" evidence="1">
    <location>
        <begin position="97"/>
        <end position="124"/>
    </location>
</feature>
<reference evidence="5" key="2">
    <citation type="submission" date="2012-11" db="EMBL/GenBank/DDBJ databases">
        <authorList>
            <person name="Kuo A."/>
            <person name="Curtis B.A."/>
            <person name="Tanifuji G."/>
            <person name="Burki F."/>
            <person name="Gruber A."/>
            <person name="Irimia M."/>
            <person name="Maruyama S."/>
            <person name="Arias M.C."/>
            <person name="Ball S.G."/>
            <person name="Gile G.H."/>
            <person name="Hirakawa Y."/>
            <person name="Hopkins J.F."/>
            <person name="Rensing S.A."/>
            <person name="Schmutz J."/>
            <person name="Symeonidi A."/>
            <person name="Elias M."/>
            <person name="Eveleigh R.J."/>
            <person name="Herman E.K."/>
            <person name="Klute M.J."/>
            <person name="Nakayama T."/>
            <person name="Obornik M."/>
            <person name="Reyes-Prieto A."/>
            <person name="Armbrust E.V."/>
            <person name="Aves S.J."/>
            <person name="Beiko R.G."/>
            <person name="Coutinho P."/>
            <person name="Dacks J.B."/>
            <person name="Durnford D.G."/>
            <person name="Fast N.M."/>
            <person name="Green B.R."/>
            <person name="Grisdale C."/>
            <person name="Hempe F."/>
            <person name="Henrissat B."/>
            <person name="Hoppner M.P."/>
            <person name="Ishida K.-I."/>
            <person name="Kim E."/>
            <person name="Koreny L."/>
            <person name="Kroth P.G."/>
            <person name="Liu Y."/>
            <person name="Malik S.-B."/>
            <person name="Maier U.G."/>
            <person name="McRose D."/>
            <person name="Mock T."/>
            <person name="Neilson J.A."/>
            <person name="Onodera N.T."/>
            <person name="Poole A.M."/>
            <person name="Pritham E.J."/>
            <person name="Richards T.A."/>
            <person name="Rocap G."/>
            <person name="Roy S.W."/>
            <person name="Sarai C."/>
            <person name="Schaack S."/>
            <person name="Shirato S."/>
            <person name="Slamovits C.H."/>
            <person name="Spencer D.F."/>
            <person name="Suzuki S."/>
            <person name="Worden A.Z."/>
            <person name="Zauner S."/>
            <person name="Barry K."/>
            <person name="Bell C."/>
            <person name="Bharti A.K."/>
            <person name="Crow J.A."/>
            <person name="Grimwood J."/>
            <person name="Kramer R."/>
            <person name="Lindquist E."/>
            <person name="Lucas S."/>
            <person name="Salamov A."/>
            <person name="McFadden G.I."/>
            <person name="Lane C.E."/>
            <person name="Keeling P.J."/>
            <person name="Gray M.W."/>
            <person name="Grigoriev I.V."/>
            <person name="Archibald J.M."/>
        </authorList>
    </citation>
    <scope>NUCLEOTIDE SEQUENCE</scope>
    <source>
        <strain evidence="5">CCMP2712</strain>
    </source>
</reference>
<evidence type="ECO:0000256" key="1">
    <source>
        <dbReference type="SAM" id="Coils"/>
    </source>
</evidence>
<proteinExistence type="predicted"/>
<dbReference type="GeneID" id="17303216"/>
<feature type="coiled-coil region" evidence="1">
    <location>
        <begin position="395"/>
        <end position="422"/>
    </location>
</feature>
<organism evidence="3">
    <name type="scientific">Guillardia theta (strain CCMP2712)</name>
    <name type="common">Cryptophyte</name>
    <dbReference type="NCBI Taxonomy" id="905079"/>
    <lineage>
        <taxon>Eukaryota</taxon>
        <taxon>Cryptophyceae</taxon>
        <taxon>Pyrenomonadales</taxon>
        <taxon>Geminigeraceae</taxon>
        <taxon>Guillardia</taxon>
    </lineage>
</organism>
<dbReference type="PaxDb" id="55529-EKX46447"/>
<reference evidence="3 5" key="1">
    <citation type="journal article" date="2012" name="Nature">
        <title>Algal genomes reveal evolutionary mosaicism and the fate of nucleomorphs.</title>
        <authorList>
            <consortium name="DOE Joint Genome Institute"/>
            <person name="Curtis B.A."/>
            <person name="Tanifuji G."/>
            <person name="Burki F."/>
            <person name="Gruber A."/>
            <person name="Irimia M."/>
            <person name="Maruyama S."/>
            <person name="Arias M.C."/>
            <person name="Ball S.G."/>
            <person name="Gile G.H."/>
            <person name="Hirakawa Y."/>
            <person name="Hopkins J.F."/>
            <person name="Kuo A."/>
            <person name="Rensing S.A."/>
            <person name="Schmutz J."/>
            <person name="Symeonidi A."/>
            <person name="Elias M."/>
            <person name="Eveleigh R.J."/>
            <person name="Herman E.K."/>
            <person name="Klute M.J."/>
            <person name="Nakayama T."/>
            <person name="Obornik M."/>
            <person name="Reyes-Prieto A."/>
            <person name="Armbrust E.V."/>
            <person name="Aves S.J."/>
            <person name="Beiko R.G."/>
            <person name="Coutinho P."/>
            <person name="Dacks J.B."/>
            <person name="Durnford D.G."/>
            <person name="Fast N.M."/>
            <person name="Green B.R."/>
            <person name="Grisdale C.J."/>
            <person name="Hempel F."/>
            <person name="Henrissat B."/>
            <person name="Hoppner M.P."/>
            <person name="Ishida K."/>
            <person name="Kim E."/>
            <person name="Koreny L."/>
            <person name="Kroth P.G."/>
            <person name="Liu Y."/>
            <person name="Malik S.B."/>
            <person name="Maier U.G."/>
            <person name="McRose D."/>
            <person name="Mock T."/>
            <person name="Neilson J.A."/>
            <person name="Onodera N.T."/>
            <person name="Poole A.M."/>
            <person name="Pritham E.J."/>
            <person name="Richards T.A."/>
            <person name="Rocap G."/>
            <person name="Roy S.W."/>
            <person name="Sarai C."/>
            <person name="Schaack S."/>
            <person name="Shirato S."/>
            <person name="Slamovits C.H."/>
            <person name="Spencer D.F."/>
            <person name="Suzuki S."/>
            <person name="Worden A.Z."/>
            <person name="Zauner S."/>
            <person name="Barry K."/>
            <person name="Bell C."/>
            <person name="Bharti A.K."/>
            <person name="Crow J.A."/>
            <person name="Grimwood J."/>
            <person name="Kramer R."/>
            <person name="Lindquist E."/>
            <person name="Lucas S."/>
            <person name="Salamov A."/>
            <person name="McFadden G.I."/>
            <person name="Lane C.E."/>
            <person name="Keeling P.J."/>
            <person name="Gray M.W."/>
            <person name="Grigoriev I.V."/>
            <person name="Archibald J.M."/>
        </authorList>
    </citation>
    <scope>NUCLEOTIDE SEQUENCE</scope>
    <source>
        <strain evidence="3 5">CCMP2712</strain>
    </source>
</reference>
<dbReference type="EMBL" id="JH992994">
    <property type="protein sequence ID" value="EKX46447.1"/>
    <property type="molecule type" value="Genomic_DNA"/>
</dbReference>
<keyword evidence="1" id="KW-0175">Coiled coil</keyword>
<dbReference type="KEGG" id="gtt:GUITHDRAFT_138193"/>
<evidence type="ECO:0000313" key="4">
    <source>
        <dbReference type="EnsemblProtists" id="EKX46447"/>
    </source>
</evidence>
<dbReference type="RefSeq" id="XP_005833427.1">
    <property type="nucleotide sequence ID" value="XM_005833370.1"/>
</dbReference>